<reference evidence="1" key="1">
    <citation type="submission" date="2023-03" db="EMBL/GenBank/DDBJ databases">
        <title>Massive genome expansion in bonnet fungi (Mycena s.s.) driven by repeated elements and novel gene families across ecological guilds.</title>
        <authorList>
            <consortium name="Lawrence Berkeley National Laboratory"/>
            <person name="Harder C.B."/>
            <person name="Miyauchi S."/>
            <person name="Viragh M."/>
            <person name="Kuo A."/>
            <person name="Thoen E."/>
            <person name="Andreopoulos B."/>
            <person name="Lu D."/>
            <person name="Skrede I."/>
            <person name="Drula E."/>
            <person name="Henrissat B."/>
            <person name="Morin E."/>
            <person name="Kohler A."/>
            <person name="Barry K."/>
            <person name="LaButti K."/>
            <person name="Morin E."/>
            <person name="Salamov A."/>
            <person name="Lipzen A."/>
            <person name="Mereny Z."/>
            <person name="Hegedus B."/>
            <person name="Baldrian P."/>
            <person name="Stursova M."/>
            <person name="Weitz H."/>
            <person name="Taylor A."/>
            <person name="Grigoriev I.V."/>
            <person name="Nagy L.G."/>
            <person name="Martin F."/>
            <person name="Kauserud H."/>
        </authorList>
    </citation>
    <scope>NUCLEOTIDE SEQUENCE</scope>
    <source>
        <strain evidence="1">CBHHK182m</strain>
    </source>
</reference>
<dbReference type="EMBL" id="JARKIB010000087">
    <property type="protein sequence ID" value="KAJ7744325.1"/>
    <property type="molecule type" value="Genomic_DNA"/>
</dbReference>
<sequence>MVPETPVTLSAVAKPKLEHSPSSTIQNTVFGRQIPYFVIQRWVVLTYNVYCQYFKNITTRFRDWFPRLIPLISLLGGAVPKMHIRNHIAQCQSQWSTNFQEFLVFLISELIEGSWAEMNQFAGSTKETNHGHRYDIIDDGCGQTLQKMYRDAQAAICKREPPFKALTETTDPALIKEWSAMPMTWEIEKGKYLSPYDAHIENGPPTHRSAYEKLLLAELNKSMVRRVSVSGDTVCITKGLLLEKEQHQIKVILKTSTLDKAVRRKSKLRTDITTWCMAQLDRFPTLQREVDGPKVAPEETRLLLPSWFDASQRQILQMVELATTEYQLREGMAHDALQDVRNAIKTFNFNLKFMIDKKVRGQTAGTRAQSFLRTLANDRLIAANEYRTTRGALLSLGLREDDSTLQPLADNELYSKNNTESTKLGESKEVDPWFWSVGRPAGMSTEQDSSGVWRWFRDRANLQRAKEQAELVDVEFDRTITAFEKSASAWKILHSECMPGSGEASYAHNKYLMYIMLAQHCSAAKVKAPGLSEKDEEDELAKALDLLKKKKKSNQELPEDWEVNGLRYSALTRPATIWTPAIHTFPVGATSTDGKLNVIPSYPIPSYGGSGGIGVSGMVWIIMG</sequence>
<protein>
    <submittedName>
        <fullName evidence="1">Uncharacterized protein</fullName>
    </submittedName>
</protein>
<comment type="caution">
    <text evidence="1">The sequence shown here is derived from an EMBL/GenBank/DDBJ whole genome shotgun (WGS) entry which is preliminary data.</text>
</comment>
<accession>A0AAD7IL62</accession>
<evidence type="ECO:0000313" key="1">
    <source>
        <dbReference type="EMBL" id="KAJ7744325.1"/>
    </source>
</evidence>
<keyword evidence="2" id="KW-1185">Reference proteome</keyword>
<proteinExistence type="predicted"/>
<name>A0AAD7IL62_9AGAR</name>
<dbReference type="InterPro" id="IPR040521">
    <property type="entry name" value="KDZ"/>
</dbReference>
<dbReference type="Proteomes" id="UP001215598">
    <property type="component" value="Unassembled WGS sequence"/>
</dbReference>
<organism evidence="1 2">
    <name type="scientific">Mycena metata</name>
    <dbReference type="NCBI Taxonomy" id="1033252"/>
    <lineage>
        <taxon>Eukaryota</taxon>
        <taxon>Fungi</taxon>
        <taxon>Dikarya</taxon>
        <taxon>Basidiomycota</taxon>
        <taxon>Agaricomycotina</taxon>
        <taxon>Agaricomycetes</taxon>
        <taxon>Agaricomycetidae</taxon>
        <taxon>Agaricales</taxon>
        <taxon>Marasmiineae</taxon>
        <taxon>Mycenaceae</taxon>
        <taxon>Mycena</taxon>
    </lineage>
</organism>
<dbReference type="AlphaFoldDB" id="A0AAD7IL62"/>
<gene>
    <name evidence="1" type="ORF">B0H16DRAFT_1463193</name>
</gene>
<dbReference type="Pfam" id="PF18758">
    <property type="entry name" value="KDZ"/>
    <property type="match status" value="1"/>
</dbReference>
<evidence type="ECO:0000313" key="2">
    <source>
        <dbReference type="Proteomes" id="UP001215598"/>
    </source>
</evidence>